<evidence type="ECO:0000313" key="1">
    <source>
        <dbReference type="EMBL" id="KAK8974068.1"/>
    </source>
</evidence>
<comment type="caution">
    <text evidence="1">The sequence shown here is derived from an EMBL/GenBank/DDBJ whole genome shotgun (WGS) entry which is preliminary data.</text>
</comment>
<proteinExistence type="predicted"/>
<dbReference type="EMBL" id="JBBPBN010000172">
    <property type="protein sequence ID" value="KAK8974068.1"/>
    <property type="molecule type" value="Genomic_DNA"/>
</dbReference>
<reference evidence="1 2" key="1">
    <citation type="journal article" date="2024" name="G3 (Bethesda)">
        <title>Genome assembly of Hibiscus sabdariffa L. provides insights into metabolisms of medicinal natural products.</title>
        <authorList>
            <person name="Kim T."/>
        </authorList>
    </citation>
    <scope>NUCLEOTIDE SEQUENCE [LARGE SCALE GENOMIC DNA]</scope>
    <source>
        <strain evidence="1">TK-2024</strain>
        <tissue evidence="1">Old leaves</tissue>
    </source>
</reference>
<name>A0ABR2ND17_9ROSI</name>
<evidence type="ECO:0000313" key="2">
    <source>
        <dbReference type="Proteomes" id="UP001396334"/>
    </source>
</evidence>
<accession>A0ABR2ND17</accession>
<protein>
    <recommendedName>
        <fullName evidence="3">Photosystem I assembly protein Ycf4</fullName>
    </recommendedName>
</protein>
<dbReference type="Proteomes" id="UP001396334">
    <property type="component" value="Unassembled WGS sequence"/>
</dbReference>
<organism evidence="1 2">
    <name type="scientific">Hibiscus sabdariffa</name>
    <name type="common">roselle</name>
    <dbReference type="NCBI Taxonomy" id="183260"/>
    <lineage>
        <taxon>Eukaryota</taxon>
        <taxon>Viridiplantae</taxon>
        <taxon>Streptophyta</taxon>
        <taxon>Embryophyta</taxon>
        <taxon>Tracheophyta</taxon>
        <taxon>Spermatophyta</taxon>
        <taxon>Magnoliopsida</taxon>
        <taxon>eudicotyledons</taxon>
        <taxon>Gunneridae</taxon>
        <taxon>Pentapetalae</taxon>
        <taxon>rosids</taxon>
        <taxon>malvids</taxon>
        <taxon>Malvales</taxon>
        <taxon>Malvaceae</taxon>
        <taxon>Malvoideae</taxon>
        <taxon>Hibiscus</taxon>
    </lineage>
</organism>
<keyword evidence="2" id="KW-1185">Reference proteome</keyword>
<gene>
    <name evidence="1" type="ORF">V6N11_064557</name>
</gene>
<evidence type="ECO:0008006" key="3">
    <source>
        <dbReference type="Google" id="ProtNLM"/>
    </source>
</evidence>
<sequence length="149" mass="17264">MTILTPERTIAIGYTAGFILLSIWHTVSVKLTSAYKDFGNSRNSRTLQGLALYYDSSQNDDRYHFILRLRYSENTFLWASWCNCEILGHQETQSTEIISEFSGSGRKPWQRTLHGPPGDSFVWSLNMEPFSSFMSSRIWRFLHIKPTTL</sequence>